<evidence type="ECO:0000313" key="3">
    <source>
        <dbReference type="RefSeq" id="XP_018318992.1"/>
    </source>
</evidence>
<dbReference type="InParanoid" id="A0A1W4WEW0"/>
<organism evidence="2 3">
    <name type="scientific">Agrilus planipennis</name>
    <name type="common">Emerald ash borer</name>
    <name type="synonym">Agrilus marcopoli</name>
    <dbReference type="NCBI Taxonomy" id="224129"/>
    <lineage>
        <taxon>Eukaryota</taxon>
        <taxon>Metazoa</taxon>
        <taxon>Ecdysozoa</taxon>
        <taxon>Arthropoda</taxon>
        <taxon>Hexapoda</taxon>
        <taxon>Insecta</taxon>
        <taxon>Pterygota</taxon>
        <taxon>Neoptera</taxon>
        <taxon>Endopterygota</taxon>
        <taxon>Coleoptera</taxon>
        <taxon>Polyphaga</taxon>
        <taxon>Elateriformia</taxon>
        <taxon>Buprestoidea</taxon>
        <taxon>Buprestidae</taxon>
        <taxon>Agrilinae</taxon>
        <taxon>Agrilus</taxon>
    </lineage>
</organism>
<evidence type="ECO:0000313" key="2">
    <source>
        <dbReference type="Proteomes" id="UP000192223"/>
    </source>
</evidence>
<dbReference type="KEGG" id="apln:108732603"/>
<dbReference type="AlphaFoldDB" id="A0A1W4WEW0"/>
<accession>A0A1W4WEW0</accession>
<feature type="region of interest" description="Disordered" evidence="1">
    <location>
        <begin position="21"/>
        <end position="102"/>
    </location>
</feature>
<dbReference type="Proteomes" id="UP000192223">
    <property type="component" value="Unplaced"/>
</dbReference>
<feature type="compositionally biased region" description="Basic and acidic residues" evidence="1">
    <location>
        <begin position="59"/>
        <end position="70"/>
    </location>
</feature>
<dbReference type="OrthoDB" id="6501032at2759"/>
<proteinExistence type="predicted"/>
<reference evidence="3" key="1">
    <citation type="submission" date="2025-08" db="UniProtKB">
        <authorList>
            <consortium name="RefSeq"/>
        </authorList>
    </citation>
    <scope>IDENTIFICATION</scope>
    <source>
        <tissue evidence="3">Entire body</tissue>
    </source>
</reference>
<protein>
    <submittedName>
        <fullName evidence="3">Uncharacterized protein LOC108732603</fullName>
    </submittedName>
</protein>
<gene>
    <name evidence="3" type="primary">LOC108732603</name>
</gene>
<feature type="compositionally biased region" description="Polar residues" evidence="1">
    <location>
        <begin position="84"/>
        <end position="94"/>
    </location>
</feature>
<keyword evidence="2" id="KW-1185">Reference proteome</keyword>
<name>A0A1W4WEW0_AGRPL</name>
<dbReference type="RefSeq" id="XP_018318992.1">
    <property type="nucleotide sequence ID" value="XM_018463490.2"/>
</dbReference>
<dbReference type="GeneID" id="108732603"/>
<sequence length="380" mass="42741">MIVDSDSIFFDDHSYVKKRTHNVETQTNDSLSHTSSSTSSTSVTEHPNKSESQLESSQNDEKPIKPDPKVKPRSRKRNYKTHHQSTQYSSSLQTHPLLYKTTSTENTKDTTRQEVYKVKELGNLETGDPMVCSLYITSFNALEDQILMDVEIDPFAQAIKEVISGKVRIRKTPCGLIVALTREEDASNIMSLPLQKIFNGPIQVARFQTGEAKFRPAAIIRDIPWCISNIEIGEALRLQGIKAGTVVRTKNYVKVEVQNALDLHRLVEEGLNFFDHAIFPASAETAAHADPDIVQCYRCQGFWHTSTHCNQIPRCVRCGGNHDIDYCPRPRNNPICCHCGGPHHAAYKLCPVRLRLMHSSEVTFTLSKRASKSKFGTVNS</sequence>
<feature type="compositionally biased region" description="Low complexity" evidence="1">
    <location>
        <begin position="30"/>
        <end position="44"/>
    </location>
</feature>
<evidence type="ECO:0000256" key="1">
    <source>
        <dbReference type="SAM" id="MobiDB-lite"/>
    </source>
</evidence>
<feature type="compositionally biased region" description="Basic residues" evidence="1">
    <location>
        <begin position="71"/>
        <end position="83"/>
    </location>
</feature>